<feature type="domain" description="SIS" evidence="5">
    <location>
        <begin position="61"/>
        <end position="195"/>
    </location>
</feature>
<dbReference type="GO" id="GO:0004360">
    <property type="term" value="F:glutamine-fructose-6-phosphate transaminase (isomerizing) activity"/>
    <property type="evidence" value="ECO:0007669"/>
    <property type="project" value="UniProtKB-EC"/>
</dbReference>
<dbReference type="GO" id="GO:0006487">
    <property type="term" value="P:protein N-linked glycosylation"/>
    <property type="evidence" value="ECO:0007669"/>
    <property type="project" value="TreeGrafter"/>
</dbReference>
<sequence>MEGSGDGAPAPDTTSQAWHGEGWPEYRASPPWVMAEMVASQPVLVAPILGLPAAREIARLVEDALAAGDPIVVVGCGTSEHGAQAVAELMDAGLRLGGRRPGLVEARQALEAALDPRPGGVCLAVSHDGGTRATLLAAEAARAAGARVALVTARSEGPIAAIADALLVTPAVDRSWCHTVAYASAILAGAAIGSALASLPLDPTPVAAYLQAALAGRAEMHPFAERLAAARPIIACGSGSDRVTAREFSLKIEEGPRIPAVARDLETLLHGHLVACDGRTGLVLLAIDDRGGERRDLRLRTAAEASSAVGMAPVALLSPASAGVIPSDAMPGGRFVLPPPPASPLPPLVPLLGGMAALQLLTLALVDVVGVNPDLIRREEAPWRTAAAIAEDAGDW</sequence>
<dbReference type="GO" id="GO:0006002">
    <property type="term" value="P:fructose 6-phosphate metabolic process"/>
    <property type="evidence" value="ECO:0007669"/>
    <property type="project" value="TreeGrafter"/>
</dbReference>
<evidence type="ECO:0000313" key="6">
    <source>
        <dbReference type="EMBL" id="CAA9535656.1"/>
    </source>
</evidence>
<feature type="domain" description="SIS" evidence="5">
    <location>
        <begin position="223"/>
        <end position="376"/>
    </location>
</feature>
<dbReference type="SUPFAM" id="SSF53697">
    <property type="entry name" value="SIS domain"/>
    <property type="match status" value="1"/>
</dbReference>
<organism evidence="6">
    <name type="scientific">uncultured Thermomicrobiales bacterium</name>
    <dbReference type="NCBI Taxonomy" id="1645740"/>
    <lineage>
        <taxon>Bacteria</taxon>
        <taxon>Pseudomonadati</taxon>
        <taxon>Thermomicrobiota</taxon>
        <taxon>Thermomicrobia</taxon>
        <taxon>Thermomicrobiales</taxon>
        <taxon>environmental samples</taxon>
    </lineage>
</organism>
<dbReference type="InterPro" id="IPR001347">
    <property type="entry name" value="SIS_dom"/>
</dbReference>
<reference evidence="6" key="1">
    <citation type="submission" date="2020-02" db="EMBL/GenBank/DDBJ databases">
        <authorList>
            <person name="Meier V. D."/>
        </authorList>
    </citation>
    <scope>NUCLEOTIDE SEQUENCE</scope>
    <source>
        <strain evidence="6">AVDCRST_MAG59</strain>
    </source>
</reference>
<dbReference type="EMBL" id="CADCWF010000012">
    <property type="protein sequence ID" value="CAA9535656.1"/>
    <property type="molecule type" value="Genomic_DNA"/>
</dbReference>
<dbReference type="EC" id="2.6.1.16" evidence="2"/>
<dbReference type="PROSITE" id="PS51464">
    <property type="entry name" value="SIS"/>
    <property type="match status" value="2"/>
</dbReference>
<dbReference type="Gene3D" id="3.40.50.10490">
    <property type="entry name" value="Glucose-6-phosphate isomerase like protein, domain 1"/>
    <property type="match status" value="2"/>
</dbReference>
<dbReference type="AlphaFoldDB" id="A0A6J4TZ36"/>
<dbReference type="InterPro" id="IPR046348">
    <property type="entry name" value="SIS_dom_sf"/>
</dbReference>
<evidence type="ECO:0000256" key="3">
    <source>
        <dbReference type="ARBA" id="ARBA00016090"/>
    </source>
</evidence>
<dbReference type="PANTHER" id="PTHR10937:SF0">
    <property type="entry name" value="GLUTAMINE--FRUCTOSE-6-PHOSPHATE TRANSAMINASE (ISOMERIZING)"/>
    <property type="match status" value="1"/>
</dbReference>
<evidence type="ECO:0000256" key="2">
    <source>
        <dbReference type="ARBA" id="ARBA00012916"/>
    </source>
</evidence>
<evidence type="ECO:0000259" key="5">
    <source>
        <dbReference type="PROSITE" id="PS51464"/>
    </source>
</evidence>
<evidence type="ECO:0000256" key="4">
    <source>
        <dbReference type="SAM" id="MobiDB-lite"/>
    </source>
</evidence>
<dbReference type="GO" id="GO:0097367">
    <property type="term" value="F:carbohydrate derivative binding"/>
    <property type="evidence" value="ECO:0007669"/>
    <property type="project" value="InterPro"/>
</dbReference>
<accession>A0A6J4TZ36</accession>
<gene>
    <name evidence="6" type="ORF">AVDCRST_MAG59-297</name>
</gene>
<evidence type="ECO:0000256" key="1">
    <source>
        <dbReference type="ARBA" id="ARBA00001031"/>
    </source>
</evidence>
<protein>
    <recommendedName>
        <fullName evidence="3">Glutamine--fructose-6-phosphate aminotransferase [isomerizing]</fullName>
        <ecNumber evidence="2">2.6.1.16</ecNumber>
    </recommendedName>
</protein>
<name>A0A6J4TZ36_9BACT</name>
<dbReference type="PANTHER" id="PTHR10937">
    <property type="entry name" value="GLUCOSAMINE--FRUCTOSE-6-PHOSPHATE AMINOTRANSFERASE, ISOMERIZING"/>
    <property type="match status" value="1"/>
</dbReference>
<dbReference type="Pfam" id="PF01380">
    <property type="entry name" value="SIS"/>
    <property type="match status" value="1"/>
</dbReference>
<dbReference type="GO" id="GO:0006047">
    <property type="term" value="P:UDP-N-acetylglucosamine metabolic process"/>
    <property type="evidence" value="ECO:0007669"/>
    <property type="project" value="TreeGrafter"/>
</dbReference>
<proteinExistence type="predicted"/>
<comment type="catalytic activity">
    <reaction evidence="1">
        <text>D-fructose 6-phosphate + L-glutamine = D-glucosamine 6-phosphate + L-glutamate</text>
        <dbReference type="Rhea" id="RHEA:13237"/>
        <dbReference type="ChEBI" id="CHEBI:29985"/>
        <dbReference type="ChEBI" id="CHEBI:58359"/>
        <dbReference type="ChEBI" id="CHEBI:58725"/>
        <dbReference type="ChEBI" id="CHEBI:61527"/>
        <dbReference type="EC" id="2.6.1.16"/>
    </reaction>
</comment>
<feature type="region of interest" description="Disordered" evidence="4">
    <location>
        <begin position="1"/>
        <end position="23"/>
    </location>
</feature>